<dbReference type="AlphaFoldDB" id="A0A4Y2FGP6"/>
<dbReference type="EMBL" id="BGPR01173675">
    <property type="protein sequence ID" value="GBM39696.1"/>
    <property type="molecule type" value="Genomic_DNA"/>
</dbReference>
<comment type="caution">
    <text evidence="2">The sequence shown here is derived from an EMBL/GenBank/DDBJ whole genome shotgun (WGS) entry which is preliminary data.</text>
</comment>
<evidence type="ECO:0000313" key="3">
    <source>
        <dbReference type="Proteomes" id="UP000499080"/>
    </source>
</evidence>
<reference evidence="2 3" key="1">
    <citation type="journal article" date="2019" name="Sci. Rep.">
        <title>Orb-weaving spider Araneus ventricosus genome elucidates the spidroin gene catalogue.</title>
        <authorList>
            <person name="Kono N."/>
            <person name="Nakamura H."/>
            <person name="Ohtoshi R."/>
            <person name="Moran D.A.P."/>
            <person name="Shinohara A."/>
            <person name="Yoshida Y."/>
            <person name="Fujiwara M."/>
            <person name="Mori M."/>
            <person name="Tomita M."/>
            <person name="Arakawa K."/>
        </authorList>
    </citation>
    <scope>NUCLEOTIDE SEQUENCE [LARGE SCALE GENOMIC DNA]</scope>
</reference>
<evidence type="ECO:0000313" key="2">
    <source>
        <dbReference type="EMBL" id="GBM39696.1"/>
    </source>
</evidence>
<evidence type="ECO:0000313" key="1">
    <source>
        <dbReference type="EMBL" id="GBM39682.1"/>
    </source>
</evidence>
<gene>
    <name evidence="1" type="ORF">AVEN_112928_1</name>
    <name evidence="2" type="ORF">AVEN_149119_1</name>
</gene>
<organism evidence="2 3">
    <name type="scientific">Araneus ventricosus</name>
    <name type="common">Orbweaver spider</name>
    <name type="synonym">Epeira ventricosa</name>
    <dbReference type="NCBI Taxonomy" id="182803"/>
    <lineage>
        <taxon>Eukaryota</taxon>
        <taxon>Metazoa</taxon>
        <taxon>Ecdysozoa</taxon>
        <taxon>Arthropoda</taxon>
        <taxon>Chelicerata</taxon>
        <taxon>Arachnida</taxon>
        <taxon>Araneae</taxon>
        <taxon>Araneomorphae</taxon>
        <taxon>Entelegynae</taxon>
        <taxon>Araneoidea</taxon>
        <taxon>Araneidae</taxon>
        <taxon>Araneus</taxon>
    </lineage>
</organism>
<sequence>KRLKVATNEKIEAAVYSTLINIKHRVEEPFKAVNVKESCDNISGIWWEVREKTIRNCWKKANLCFMEDKQTDNEENSKNGYVSDAEECVLSLQKSLTQLEEKSAKCLAFTWRNISQRMMIFWFLQELLKKIFCPKSQTKWKMMMIQVHRNLY</sequence>
<feature type="non-terminal residue" evidence="2">
    <location>
        <position position="1"/>
    </location>
</feature>
<dbReference type="EMBL" id="BGPR01173671">
    <property type="protein sequence ID" value="GBM39682.1"/>
    <property type="molecule type" value="Genomic_DNA"/>
</dbReference>
<protein>
    <submittedName>
        <fullName evidence="2">Uncharacterized protein</fullName>
    </submittedName>
</protein>
<name>A0A4Y2FGP6_ARAVE</name>
<dbReference type="Proteomes" id="UP000499080">
    <property type="component" value="Unassembled WGS sequence"/>
</dbReference>
<proteinExistence type="predicted"/>
<keyword evidence="3" id="KW-1185">Reference proteome</keyword>
<accession>A0A4Y2FGP6</accession>